<dbReference type="Pfam" id="PF07209">
    <property type="entry name" value="DUF1415"/>
    <property type="match status" value="1"/>
</dbReference>
<sequence>MTDISVIESQVWQWLDKAVIGLNLCPFAKKPRANNQIKLVISQADNNNDLTNELLTELDFLTNTPAEQTDTTVIVIPQFLTDFSDYLHMLDVADMLIDQMGYRGTFQLASFHPNYQFDGTEADDAENLTNTAPYPILHLIREDSMEKVLSKYPDPESIPVNNIKTVESLTEKEMGEIYGFKSSCKL</sequence>
<dbReference type="InterPro" id="IPR009858">
    <property type="entry name" value="DUF1415"/>
</dbReference>
<name>A0ABU3QZW9_9GAMM</name>
<accession>A0ABU3QZW9</accession>
<dbReference type="EMBL" id="JAWCUA010000007">
    <property type="protein sequence ID" value="MDU0112968.1"/>
    <property type="molecule type" value="Genomic_DNA"/>
</dbReference>
<evidence type="ECO:0000313" key="2">
    <source>
        <dbReference type="Proteomes" id="UP001257914"/>
    </source>
</evidence>
<gene>
    <name evidence="1" type="ORF">RT723_08155</name>
</gene>
<keyword evidence="2" id="KW-1185">Reference proteome</keyword>
<dbReference type="RefSeq" id="WP_315946617.1">
    <property type="nucleotide sequence ID" value="NZ_JAWCUA010000007.1"/>
</dbReference>
<evidence type="ECO:0000313" key="1">
    <source>
        <dbReference type="EMBL" id="MDU0112968.1"/>
    </source>
</evidence>
<reference evidence="1 2" key="1">
    <citation type="submission" date="2023-10" db="EMBL/GenBank/DDBJ databases">
        <title>Psychrosphaera aquimaarina strain SW33 isolated from seawater.</title>
        <authorList>
            <person name="Bayburt H."/>
            <person name="Kim J.M."/>
            <person name="Choi B.J."/>
            <person name="Jeon C.O."/>
        </authorList>
    </citation>
    <scope>NUCLEOTIDE SEQUENCE [LARGE SCALE GENOMIC DNA]</scope>
    <source>
        <strain evidence="1 2">KCTC 52743</strain>
    </source>
</reference>
<proteinExistence type="predicted"/>
<protein>
    <submittedName>
        <fullName evidence="1">DUF1415 domain-containing protein</fullName>
    </submittedName>
</protein>
<dbReference type="Proteomes" id="UP001257914">
    <property type="component" value="Unassembled WGS sequence"/>
</dbReference>
<organism evidence="1 2">
    <name type="scientific">Psychrosphaera aquimarina</name>
    <dbReference type="NCBI Taxonomy" id="2044854"/>
    <lineage>
        <taxon>Bacteria</taxon>
        <taxon>Pseudomonadati</taxon>
        <taxon>Pseudomonadota</taxon>
        <taxon>Gammaproteobacteria</taxon>
        <taxon>Alteromonadales</taxon>
        <taxon>Pseudoalteromonadaceae</taxon>
        <taxon>Psychrosphaera</taxon>
    </lineage>
</organism>
<comment type="caution">
    <text evidence="1">The sequence shown here is derived from an EMBL/GenBank/DDBJ whole genome shotgun (WGS) entry which is preliminary data.</text>
</comment>